<dbReference type="InterPro" id="IPR025202">
    <property type="entry name" value="PLD-like_dom"/>
</dbReference>
<accession>A0ABW3KIC4</accession>
<dbReference type="PROSITE" id="PS51257">
    <property type="entry name" value="PROKAR_LIPOPROTEIN"/>
    <property type="match status" value="1"/>
</dbReference>
<feature type="signal peptide" evidence="1">
    <location>
        <begin position="1"/>
        <end position="22"/>
    </location>
</feature>
<sequence>MRYPPALLLLLSTTLFGCSSQARVVSQPSFALSDTQGTRLGEGIAKEALRHQAASGFHLLGNGLDAFVTRLLLIEAADQSLDVQYYLYHDDATAKLFTYYLLRAADRGVRVRMLLDDFGHDGQEKLFSALIQHPKISIRLFNPFSNRAMPYIDFLLRFSRVNRRMHNKSFIADNQAAIIGGRNIGNTYFAADEYINFSDLDVLGVGSFAPEVSTAFDRYWNHKLSIPIQQLEPSVHSSALSVVRTQLEAISKSENSRAYLARLKSLQLVEDLKHGELELHWAEFSLIFDDPDKILNSTDDDTGHIAPALIALLDRVHTEALIVSPYFIPEKDGVENFANWVESGAKITILTNSLAANDVPLVHSGYASYRKPLIKAGVKLWELQPTAKIKIKGQHNRSLSSSSKASLHAKTMIFDRDTLFVGSMNMDPRSINLNTEIGLLIYSEKLADYASEAFLEELPAHAWRLDMAVKDGIWGQSEQLIWLDESTAPATIISHGSEPEAGRWSRFKAWFFGYLPIESML</sequence>
<dbReference type="CDD" id="cd09111">
    <property type="entry name" value="PLDc_ymdC_like_1"/>
    <property type="match status" value="1"/>
</dbReference>
<dbReference type="InterPro" id="IPR001736">
    <property type="entry name" value="PLipase_D/transphosphatidylase"/>
</dbReference>
<gene>
    <name evidence="3" type="ORF">ACFQ1C_10420</name>
</gene>
<evidence type="ECO:0000256" key="1">
    <source>
        <dbReference type="SAM" id="SignalP"/>
    </source>
</evidence>
<dbReference type="PANTHER" id="PTHR21248">
    <property type="entry name" value="CARDIOLIPIN SYNTHASE"/>
    <property type="match status" value="1"/>
</dbReference>
<dbReference type="CDD" id="cd09113">
    <property type="entry name" value="PLDc_ymdC_like_2"/>
    <property type="match status" value="1"/>
</dbReference>
<keyword evidence="4" id="KW-1185">Reference proteome</keyword>
<evidence type="ECO:0000313" key="3">
    <source>
        <dbReference type="EMBL" id="MFD1008567.1"/>
    </source>
</evidence>
<dbReference type="EMBL" id="JBHTJS010000036">
    <property type="protein sequence ID" value="MFD1008567.1"/>
    <property type="molecule type" value="Genomic_DNA"/>
</dbReference>
<dbReference type="PROSITE" id="PS50035">
    <property type="entry name" value="PLD"/>
    <property type="match status" value="2"/>
</dbReference>
<keyword evidence="1" id="KW-0732">Signal</keyword>
<dbReference type="SUPFAM" id="SSF56024">
    <property type="entry name" value="Phospholipase D/nuclease"/>
    <property type="match status" value="2"/>
</dbReference>
<evidence type="ECO:0000259" key="2">
    <source>
        <dbReference type="PROSITE" id="PS50035"/>
    </source>
</evidence>
<organism evidence="3 4">
    <name type="scientific">Oceanisphaera ostreae</name>
    <dbReference type="NCBI Taxonomy" id="914151"/>
    <lineage>
        <taxon>Bacteria</taxon>
        <taxon>Pseudomonadati</taxon>
        <taxon>Pseudomonadota</taxon>
        <taxon>Gammaproteobacteria</taxon>
        <taxon>Aeromonadales</taxon>
        <taxon>Aeromonadaceae</taxon>
        <taxon>Oceanisphaera</taxon>
    </lineage>
</organism>
<dbReference type="Pfam" id="PF13091">
    <property type="entry name" value="PLDc_2"/>
    <property type="match status" value="2"/>
</dbReference>
<feature type="chain" id="PRO_5047069256" evidence="1">
    <location>
        <begin position="23"/>
        <end position="521"/>
    </location>
</feature>
<protein>
    <submittedName>
        <fullName evidence="3">Phospholipase D family protein</fullName>
    </submittedName>
</protein>
<feature type="domain" description="PLD phosphodiesterase" evidence="2">
    <location>
        <begin position="403"/>
        <end position="430"/>
    </location>
</feature>
<evidence type="ECO:0000313" key="4">
    <source>
        <dbReference type="Proteomes" id="UP001597048"/>
    </source>
</evidence>
<comment type="caution">
    <text evidence="3">The sequence shown here is derived from an EMBL/GenBank/DDBJ whole genome shotgun (WGS) entry which is preliminary data.</text>
</comment>
<dbReference type="Gene3D" id="3.30.870.10">
    <property type="entry name" value="Endonuclease Chain A"/>
    <property type="match status" value="2"/>
</dbReference>
<dbReference type="PANTHER" id="PTHR21248:SF12">
    <property type="entry name" value="CARDIOLIPIN SYNTHASE C"/>
    <property type="match status" value="1"/>
</dbReference>
<proteinExistence type="predicted"/>
<dbReference type="SMART" id="SM00155">
    <property type="entry name" value="PLDc"/>
    <property type="match status" value="2"/>
</dbReference>
<dbReference type="RefSeq" id="WP_379558545.1">
    <property type="nucleotide sequence ID" value="NZ_JBHTJS010000036.1"/>
</dbReference>
<dbReference type="Proteomes" id="UP001597048">
    <property type="component" value="Unassembled WGS sequence"/>
</dbReference>
<reference evidence="4" key="1">
    <citation type="journal article" date="2019" name="Int. J. Syst. Evol. Microbiol.">
        <title>The Global Catalogue of Microorganisms (GCM) 10K type strain sequencing project: providing services to taxonomists for standard genome sequencing and annotation.</title>
        <authorList>
            <consortium name="The Broad Institute Genomics Platform"/>
            <consortium name="The Broad Institute Genome Sequencing Center for Infectious Disease"/>
            <person name="Wu L."/>
            <person name="Ma J."/>
        </authorList>
    </citation>
    <scope>NUCLEOTIDE SEQUENCE [LARGE SCALE GENOMIC DNA]</scope>
    <source>
        <strain evidence="4">CCUG 60525</strain>
    </source>
</reference>
<feature type="domain" description="PLD phosphodiesterase" evidence="2">
    <location>
        <begin position="161"/>
        <end position="188"/>
    </location>
</feature>
<name>A0ABW3KIC4_9GAMM</name>